<dbReference type="Gene3D" id="1.20.120.1080">
    <property type="match status" value="1"/>
</dbReference>
<proteinExistence type="predicted"/>
<dbReference type="STRING" id="906689.A0A2I0VV92"/>
<organism evidence="1 2">
    <name type="scientific">Dendrobium catenatum</name>
    <dbReference type="NCBI Taxonomy" id="906689"/>
    <lineage>
        <taxon>Eukaryota</taxon>
        <taxon>Viridiplantae</taxon>
        <taxon>Streptophyta</taxon>
        <taxon>Embryophyta</taxon>
        <taxon>Tracheophyta</taxon>
        <taxon>Spermatophyta</taxon>
        <taxon>Magnoliopsida</taxon>
        <taxon>Liliopsida</taxon>
        <taxon>Asparagales</taxon>
        <taxon>Orchidaceae</taxon>
        <taxon>Epidendroideae</taxon>
        <taxon>Malaxideae</taxon>
        <taxon>Dendrobiinae</taxon>
        <taxon>Dendrobium</taxon>
    </lineage>
</organism>
<protein>
    <submittedName>
        <fullName evidence="1">Uncharacterized protein</fullName>
    </submittedName>
</protein>
<dbReference type="AlphaFoldDB" id="A0A2I0VV92"/>
<reference evidence="1 2" key="2">
    <citation type="journal article" date="2017" name="Nature">
        <title>The Apostasia genome and the evolution of orchids.</title>
        <authorList>
            <person name="Zhang G.Q."/>
            <person name="Liu K.W."/>
            <person name="Li Z."/>
            <person name="Lohaus R."/>
            <person name="Hsiao Y.Y."/>
            <person name="Niu S.C."/>
            <person name="Wang J.Y."/>
            <person name="Lin Y.C."/>
            <person name="Xu Q."/>
            <person name="Chen L.J."/>
            <person name="Yoshida K."/>
            <person name="Fujiwara S."/>
            <person name="Wang Z.W."/>
            <person name="Zhang Y.Q."/>
            <person name="Mitsuda N."/>
            <person name="Wang M."/>
            <person name="Liu G.H."/>
            <person name="Pecoraro L."/>
            <person name="Huang H.X."/>
            <person name="Xiao X.J."/>
            <person name="Lin M."/>
            <person name="Wu X.Y."/>
            <person name="Wu W.L."/>
            <person name="Chen Y.Y."/>
            <person name="Chang S.B."/>
            <person name="Sakamoto S."/>
            <person name="Ohme-Takagi M."/>
            <person name="Yagi M."/>
            <person name="Zeng S.J."/>
            <person name="Shen C.Y."/>
            <person name="Yeh C.M."/>
            <person name="Luo Y.B."/>
            <person name="Tsai W.C."/>
            <person name="Van de Peer Y."/>
            <person name="Liu Z.J."/>
        </authorList>
    </citation>
    <scope>NUCLEOTIDE SEQUENCE [LARGE SCALE GENOMIC DNA]</scope>
    <source>
        <tissue evidence="1">The whole plant</tissue>
    </source>
</reference>
<reference evidence="1 2" key="1">
    <citation type="journal article" date="2016" name="Sci. Rep.">
        <title>The Dendrobium catenatum Lindl. genome sequence provides insights into polysaccharide synthase, floral development and adaptive evolution.</title>
        <authorList>
            <person name="Zhang G.Q."/>
            <person name="Xu Q."/>
            <person name="Bian C."/>
            <person name="Tsai W.C."/>
            <person name="Yeh C.M."/>
            <person name="Liu K.W."/>
            <person name="Yoshida K."/>
            <person name="Zhang L.S."/>
            <person name="Chang S.B."/>
            <person name="Chen F."/>
            <person name="Shi Y."/>
            <person name="Su Y.Y."/>
            <person name="Zhang Y.Q."/>
            <person name="Chen L.J."/>
            <person name="Yin Y."/>
            <person name="Lin M."/>
            <person name="Huang H."/>
            <person name="Deng H."/>
            <person name="Wang Z.W."/>
            <person name="Zhu S.L."/>
            <person name="Zhao X."/>
            <person name="Deng C."/>
            <person name="Niu S.C."/>
            <person name="Huang J."/>
            <person name="Wang M."/>
            <person name="Liu G.H."/>
            <person name="Yang H.J."/>
            <person name="Xiao X.J."/>
            <person name="Hsiao Y.Y."/>
            <person name="Wu W.L."/>
            <person name="Chen Y.Y."/>
            <person name="Mitsuda N."/>
            <person name="Ohme-Takagi M."/>
            <person name="Luo Y.B."/>
            <person name="Van de Peer Y."/>
            <person name="Liu Z.J."/>
        </authorList>
    </citation>
    <scope>NUCLEOTIDE SEQUENCE [LARGE SCALE GENOMIC DNA]</scope>
    <source>
        <tissue evidence="1">The whole plant</tissue>
    </source>
</reference>
<evidence type="ECO:0000313" key="1">
    <source>
        <dbReference type="EMBL" id="PKU67329.1"/>
    </source>
</evidence>
<name>A0A2I0VV92_9ASPA</name>
<sequence>MDYLSEASWFSFSLSSVSPHPRFGLMWWHGWDHLLLCRICYTYLDSAFNLELPLEPSLSRTLIEANELGCLSQALTVVAMLSAEITHCPIQR</sequence>
<dbReference type="Proteomes" id="UP000233837">
    <property type="component" value="Unassembled WGS sequence"/>
</dbReference>
<gene>
    <name evidence="1" type="ORF">MA16_Dca022774</name>
</gene>
<keyword evidence="2" id="KW-1185">Reference proteome</keyword>
<accession>A0A2I0VV92</accession>
<evidence type="ECO:0000313" key="2">
    <source>
        <dbReference type="Proteomes" id="UP000233837"/>
    </source>
</evidence>
<dbReference type="Pfam" id="PF21010">
    <property type="entry name" value="HA2_C"/>
    <property type="match status" value="1"/>
</dbReference>
<dbReference type="EMBL" id="KZ503207">
    <property type="protein sequence ID" value="PKU67329.1"/>
    <property type="molecule type" value="Genomic_DNA"/>
</dbReference>